<dbReference type="SUPFAM" id="SSF56672">
    <property type="entry name" value="DNA/RNA polymerases"/>
    <property type="match status" value="1"/>
</dbReference>
<dbReference type="InterPro" id="IPR054722">
    <property type="entry name" value="PolX-like_BBD"/>
</dbReference>
<evidence type="ECO:0000256" key="2">
    <source>
        <dbReference type="SAM" id="MobiDB-lite"/>
    </source>
</evidence>
<sequence>MGDSRRPICHHCGVVGHLKARCFKLHPELRQTVHKNRPPNFSSTRTAALAETTGNSAALSDFSRLQAQIGQLQDQLGSLVARAHDTPIAPTATIATVTPTACHVTSEAPTWVLDSGANDHMTGESSLFSSPLIPITQSVCLADNSTSHISHKGDVFLSSDILLSSVLHVPNFAFNLLSVSRLAKSLNCAVIFLPYHCLLQDLNSKKIFGRGYERDGLYYFGEPPPTSGLQASILPHSNSNKGILQQLSCPYTPEQNGVAERKNRHIMSIVRCLLSGMHVPKSYWHMAVLTAVYLINRTPSRVLHSTHSTLQVSDLSPSIEITSPLARPVPIFDSMVPESSSPPVQRSSPPLQVYTRRPRTQSPLPDSSLDPGSGMSPTPLVSTPPPPTSRYPSRVRQAPSRFGWLSSTNHPISQYISYFGLSDSYRAFIGKLESVSIPRSVSAALQDPKWVTAMQAEMNALQANQTWELVPLPAGEKTVGCKWVFTVKYMADSSVDRYKARLVAKGFTQVPGKDFGATFAPVAKLTSVRLLVSLAASHSWPLHQLDIKNAFLHGDLLETIYMDTPPGFRAEGEYAGKVCRLRKSLYGLKQSPRAWFSRFSEVILSMEFVRCHSDHTCFIRRRLDGCCIILLVYVDDIILTGDDAPGISQVKQDLGKVFDVKDLGSLRYFLGIEVARSRNGISLSQRKYTLDLLQDTGMLGCRPASTPMDPNLKLSTESGDLLLNPSMYQRLVGRLIYLTNTRPDLTFVVSVVSQFMHAPRTAHLDAVYHILRYLKTSPGLGLFYSASHQSGLSCFTDADYAGSQTDRRSTTGLSTFYGNHLISWKSKKQAVVSRSSAEAEYRAMAQGTCEILWLRSILNELGFTEKDSSQLFCDNKSAIMLASDSVLHERSKHIEVDIHFIREKIRSGIIVPSFVPSSDQTADRCYELIQSPRAPLGRSLWKSKDKLFCYCQGFDNEFPVWSLSLNNEKELEWKVEGCKEFEMLNEDLSKEFASGLTQATKGPKPRVGFKIIGFKPESNLIYLWKPDLIIKYDFTERDLEILWGYGGAPLPSRILPYVHSFAKMSEKSNSYVDVERNKRKTRCTASRSQ</sequence>
<feature type="compositionally biased region" description="Low complexity" evidence="2">
    <location>
        <begin position="362"/>
        <end position="381"/>
    </location>
</feature>
<keyword evidence="1" id="KW-0064">Aspartyl protease</keyword>
<dbReference type="PROSITE" id="PS50994">
    <property type="entry name" value="INTEGRASE"/>
    <property type="match status" value="1"/>
</dbReference>
<dbReference type="InterPro" id="IPR013103">
    <property type="entry name" value="RVT_2"/>
</dbReference>
<dbReference type="InterPro" id="IPR036397">
    <property type="entry name" value="RNaseH_sf"/>
</dbReference>
<organism evidence="4">
    <name type="scientific">Fagus sylvatica</name>
    <name type="common">Beechnut</name>
    <dbReference type="NCBI Taxonomy" id="28930"/>
    <lineage>
        <taxon>Eukaryota</taxon>
        <taxon>Viridiplantae</taxon>
        <taxon>Streptophyta</taxon>
        <taxon>Embryophyta</taxon>
        <taxon>Tracheophyta</taxon>
        <taxon>Spermatophyta</taxon>
        <taxon>Magnoliopsida</taxon>
        <taxon>eudicotyledons</taxon>
        <taxon>Gunneridae</taxon>
        <taxon>Pentapetalae</taxon>
        <taxon>rosids</taxon>
        <taxon>fabids</taxon>
        <taxon>Fagales</taxon>
        <taxon>Fagaceae</taxon>
        <taxon>Fagus</taxon>
    </lineage>
</organism>
<dbReference type="Pfam" id="PF22936">
    <property type="entry name" value="Pol_BBD"/>
    <property type="match status" value="1"/>
</dbReference>
<dbReference type="InterPro" id="IPR001584">
    <property type="entry name" value="Integrase_cat-core"/>
</dbReference>
<dbReference type="InterPro" id="IPR043502">
    <property type="entry name" value="DNA/RNA_pol_sf"/>
</dbReference>
<dbReference type="Pfam" id="PF07727">
    <property type="entry name" value="RVT_2"/>
    <property type="match status" value="1"/>
</dbReference>
<evidence type="ECO:0000256" key="1">
    <source>
        <dbReference type="ARBA" id="ARBA00022750"/>
    </source>
</evidence>
<name>A0A2N9HUU1_FAGSY</name>
<dbReference type="Gene3D" id="3.30.420.10">
    <property type="entry name" value="Ribonuclease H-like superfamily/Ribonuclease H"/>
    <property type="match status" value="1"/>
</dbReference>
<dbReference type="CDD" id="cd09272">
    <property type="entry name" value="RNase_HI_RT_Ty1"/>
    <property type="match status" value="1"/>
</dbReference>
<keyword evidence="1" id="KW-0378">Hydrolase</keyword>
<dbReference type="GO" id="GO:0004190">
    <property type="term" value="F:aspartic-type endopeptidase activity"/>
    <property type="evidence" value="ECO:0007669"/>
    <property type="project" value="UniProtKB-KW"/>
</dbReference>
<dbReference type="PANTHER" id="PTHR11439:SF467">
    <property type="entry name" value="INTEGRASE CATALYTIC DOMAIN-CONTAINING PROTEIN"/>
    <property type="match status" value="1"/>
</dbReference>
<dbReference type="EMBL" id="OIVN01004162">
    <property type="protein sequence ID" value="SPD15808.1"/>
    <property type="molecule type" value="Genomic_DNA"/>
</dbReference>
<dbReference type="SUPFAM" id="SSF53098">
    <property type="entry name" value="Ribonuclease H-like"/>
    <property type="match status" value="1"/>
</dbReference>
<dbReference type="GO" id="GO:0015074">
    <property type="term" value="P:DNA integration"/>
    <property type="evidence" value="ECO:0007669"/>
    <property type="project" value="InterPro"/>
</dbReference>
<proteinExistence type="predicted"/>
<reference evidence="4" key="1">
    <citation type="submission" date="2018-02" db="EMBL/GenBank/DDBJ databases">
        <authorList>
            <person name="Cohen D.B."/>
            <person name="Kent A.D."/>
        </authorList>
    </citation>
    <scope>NUCLEOTIDE SEQUENCE</scope>
</reference>
<protein>
    <recommendedName>
        <fullName evidence="3">Integrase catalytic domain-containing protein</fullName>
    </recommendedName>
</protein>
<accession>A0A2N9HUU1</accession>
<keyword evidence="1" id="KW-0645">Protease</keyword>
<evidence type="ECO:0000313" key="4">
    <source>
        <dbReference type="EMBL" id="SPD15808.1"/>
    </source>
</evidence>
<dbReference type="PANTHER" id="PTHR11439">
    <property type="entry name" value="GAG-POL-RELATED RETROTRANSPOSON"/>
    <property type="match status" value="1"/>
</dbReference>
<feature type="compositionally biased region" description="Low complexity" evidence="2">
    <location>
        <begin position="337"/>
        <end position="350"/>
    </location>
</feature>
<gene>
    <name evidence="4" type="ORF">FSB_LOCUS43690</name>
</gene>
<dbReference type="GO" id="GO:0003676">
    <property type="term" value="F:nucleic acid binding"/>
    <property type="evidence" value="ECO:0007669"/>
    <property type="project" value="InterPro"/>
</dbReference>
<evidence type="ECO:0000259" key="3">
    <source>
        <dbReference type="PROSITE" id="PS50994"/>
    </source>
</evidence>
<dbReference type="AlphaFoldDB" id="A0A2N9HUU1"/>
<feature type="domain" description="Integrase catalytic" evidence="3">
    <location>
        <begin position="130"/>
        <end position="325"/>
    </location>
</feature>
<dbReference type="InterPro" id="IPR012337">
    <property type="entry name" value="RNaseH-like_sf"/>
</dbReference>
<feature type="region of interest" description="Disordered" evidence="2">
    <location>
        <begin position="332"/>
        <end position="395"/>
    </location>
</feature>